<proteinExistence type="predicted"/>
<dbReference type="RefSeq" id="WP_006282288.1">
    <property type="nucleotide sequence ID" value="NZ_BPTR01000001.1"/>
</dbReference>
<dbReference type="EMBL" id="BPTR01000001">
    <property type="protein sequence ID" value="GJG27087.1"/>
    <property type="molecule type" value="Genomic_DNA"/>
</dbReference>
<dbReference type="AlphaFoldDB" id="A0AA37HVD8"/>
<evidence type="ECO:0000313" key="4">
    <source>
        <dbReference type="Proteomes" id="UP000216189"/>
    </source>
</evidence>
<keyword evidence="1" id="KW-1133">Transmembrane helix</keyword>
<evidence type="ECO:0000256" key="1">
    <source>
        <dbReference type="SAM" id="Phobius"/>
    </source>
</evidence>
<protein>
    <submittedName>
        <fullName evidence="2">Uncharacterized protein</fullName>
    </submittedName>
</protein>
<evidence type="ECO:0000313" key="3">
    <source>
        <dbReference type="EMBL" id="OYP53389.1"/>
    </source>
</evidence>
<comment type="caution">
    <text evidence="2">The sequence shown here is derived from an EMBL/GenBank/DDBJ whole genome shotgun (WGS) entry which is preliminary data.</text>
</comment>
<dbReference type="EMBL" id="NPJF01000064">
    <property type="protein sequence ID" value="OYP53389.1"/>
    <property type="molecule type" value="Genomic_DNA"/>
</dbReference>
<evidence type="ECO:0000313" key="2">
    <source>
        <dbReference type="EMBL" id="GJG27087.1"/>
    </source>
</evidence>
<dbReference type="GeneID" id="72479869"/>
<keyword evidence="4" id="KW-1185">Reference proteome</keyword>
<reference evidence="2" key="2">
    <citation type="submission" date="2021-08" db="EMBL/GenBank/DDBJ databases">
        <title>Prevotella lacticifex sp. nov., isolated from rumen of cow.</title>
        <authorList>
            <person name="Shinkai T."/>
            <person name="Ikeyama N."/>
            <person name="Kumagai M."/>
            <person name="Ohmori H."/>
            <person name="Sakamoto M."/>
            <person name="Ohkuma M."/>
            <person name="Mitsumori M."/>
        </authorList>
    </citation>
    <scope>NUCLEOTIDE SEQUENCE</scope>
    <source>
        <strain evidence="2">DSM 11371</strain>
    </source>
</reference>
<dbReference type="Proteomes" id="UP000216189">
    <property type="component" value="Unassembled WGS sequence"/>
</dbReference>
<dbReference type="Proteomes" id="UP000887043">
    <property type="component" value="Unassembled WGS sequence"/>
</dbReference>
<evidence type="ECO:0000313" key="5">
    <source>
        <dbReference type="Proteomes" id="UP000887043"/>
    </source>
</evidence>
<keyword evidence="1" id="KW-0812">Transmembrane</keyword>
<organism evidence="2 5">
    <name type="scientific">Segatella bryantii</name>
    <name type="common">Prevotella bryantii</name>
    <dbReference type="NCBI Taxonomy" id="77095"/>
    <lineage>
        <taxon>Bacteria</taxon>
        <taxon>Pseudomonadati</taxon>
        <taxon>Bacteroidota</taxon>
        <taxon>Bacteroidia</taxon>
        <taxon>Bacteroidales</taxon>
        <taxon>Prevotellaceae</taxon>
        <taxon>Segatella</taxon>
    </lineage>
</organism>
<reference evidence="3 4" key="1">
    <citation type="submission" date="2017-08" db="EMBL/GenBank/DDBJ databases">
        <title>Comparative genomics of non-oral Prevotella species.</title>
        <authorList>
            <person name="Accetto T."/>
            <person name="Nograsek B."/>
            <person name="Avgustin G."/>
        </authorList>
    </citation>
    <scope>NUCLEOTIDE SEQUENCE [LARGE SCALE GENOMIC DNA]</scope>
    <source>
        <strain evidence="3 4">TC1-1</strain>
    </source>
</reference>
<keyword evidence="1" id="KW-0472">Membrane</keyword>
<name>A0AA37HVD8_SEGBR</name>
<accession>A0AA37HVD8</accession>
<feature type="transmembrane region" description="Helical" evidence="1">
    <location>
        <begin position="6"/>
        <end position="24"/>
    </location>
</feature>
<sequence>MGLEIVIGLIVVALVGWAICEFKYKALPFEHAPEEEEGWEEFKEHLEANGNHELNIREIMANNSTNGFDAVDSADAE</sequence>
<gene>
    <name evidence="3" type="ORF">CIK91_12005</name>
    <name evidence="2" type="ORF">PRRU23_07870</name>
</gene>